<keyword evidence="1" id="KW-0472">Membrane</keyword>
<gene>
    <name evidence="2" type="ORF">V1478_018854</name>
</gene>
<dbReference type="Proteomes" id="UP001607302">
    <property type="component" value="Unassembled WGS sequence"/>
</dbReference>
<keyword evidence="3" id="KW-1185">Reference proteome</keyword>
<keyword evidence="1" id="KW-1133">Transmembrane helix</keyword>
<dbReference type="EMBL" id="JAUDFV010000173">
    <property type="protein sequence ID" value="KAL2711833.1"/>
    <property type="molecule type" value="Genomic_DNA"/>
</dbReference>
<name>A0ABD1ZU00_VESSQ</name>
<reference evidence="2 3" key="1">
    <citation type="journal article" date="2024" name="Ann. Entomol. Soc. Am.">
        <title>Genomic analyses of the southern and eastern yellowjacket wasps (Hymenoptera: Vespidae) reveal evolutionary signatures of social life.</title>
        <authorList>
            <person name="Catto M.A."/>
            <person name="Caine P.B."/>
            <person name="Orr S.E."/>
            <person name="Hunt B.G."/>
            <person name="Goodisman M.A.D."/>
        </authorList>
    </citation>
    <scope>NUCLEOTIDE SEQUENCE [LARGE SCALE GENOMIC DNA]</scope>
    <source>
        <strain evidence="2">233</strain>
        <tissue evidence="2">Head and thorax</tissue>
    </source>
</reference>
<accession>A0ABD1ZU00</accession>
<proteinExistence type="predicted"/>
<organism evidence="2 3">
    <name type="scientific">Vespula squamosa</name>
    <name type="common">Southern yellow jacket</name>
    <name type="synonym">Wasp</name>
    <dbReference type="NCBI Taxonomy" id="30214"/>
    <lineage>
        <taxon>Eukaryota</taxon>
        <taxon>Metazoa</taxon>
        <taxon>Ecdysozoa</taxon>
        <taxon>Arthropoda</taxon>
        <taxon>Hexapoda</taxon>
        <taxon>Insecta</taxon>
        <taxon>Pterygota</taxon>
        <taxon>Neoptera</taxon>
        <taxon>Endopterygota</taxon>
        <taxon>Hymenoptera</taxon>
        <taxon>Apocrita</taxon>
        <taxon>Aculeata</taxon>
        <taxon>Vespoidea</taxon>
        <taxon>Vespidae</taxon>
        <taxon>Vespinae</taxon>
        <taxon>Vespula</taxon>
    </lineage>
</organism>
<protein>
    <submittedName>
        <fullName evidence="2">Uncharacterized protein</fullName>
    </submittedName>
</protein>
<sequence length="183" mass="20503">MIRYKAYRNDAKIFYIPFKFSPANAPLHKHLTTGTPGKYSNIINSKLSISELQYSETNMNIIECFFNSTISLIFLSLSSMSLLLSFISSKDTVQIRILVPLIKIATHSAMFLHTQASITVFNCSALFKELSNKVFNSSQYIPIVQGCILNVNVDIRTFGILGKHIATKFSFSSEELSVSNDTV</sequence>
<evidence type="ECO:0000313" key="2">
    <source>
        <dbReference type="EMBL" id="KAL2711833.1"/>
    </source>
</evidence>
<evidence type="ECO:0000256" key="1">
    <source>
        <dbReference type="SAM" id="Phobius"/>
    </source>
</evidence>
<feature type="transmembrane region" description="Helical" evidence="1">
    <location>
        <begin position="64"/>
        <end position="87"/>
    </location>
</feature>
<keyword evidence="1" id="KW-0812">Transmembrane</keyword>
<comment type="caution">
    <text evidence="2">The sequence shown here is derived from an EMBL/GenBank/DDBJ whole genome shotgun (WGS) entry which is preliminary data.</text>
</comment>
<evidence type="ECO:0000313" key="3">
    <source>
        <dbReference type="Proteomes" id="UP001607302"/>
    </source>
</evidence>
<dbReference type="AlphaFoldDB" id="A0ABD1ZU00"/>